<evidence type="ECO:0000256" key="1">
    <source>
        <dbReference type="ARBA" id="ARBA00004651"/>
    </source>
</evidence>
<feature type="transmembrane region" description="Helical" evidence="7">
    <location>
        <begin position="190"/>
        <end position="209"/>
    </location>
</feature>
<keyword evidence="6 7" id="KW-0472">Membrane</keyword>
<comment type="caution">
    <text evidence="9">The sequence shown here is derived from an EMBL/GenBank/DDBJ whole genome shotgun (WGS) entry which is preliminary data.</text>
</comment>
<keyword evidence="2 7" id="KW-0813">Transport</keyword>
<dbReference type="RefSeq" id="WP_307409135.1">
    <property type="nucleotide sequence ID" value="NZ_JAUSTW010000004.1"/>
</dbReference>
<feature type="domain" description="ABC transmembrane type-1" evidence="8">
    <location>
        <begin position="89"/>
        <end position="303"/>
    </location>
</feature>
<evidence type="ECO:0000256" key="4">
    <source>
        <dbReference type="ARBA" id="ARBA00022692"/>
    </source>
</evidence>
<evidence type="ECO:0000256" key="3">
    <source>
        <dbReference type="ARBA" id="ARBA00022475"/>
    </source>
</evidence>
<gene>
    <name evidence="9" type="ORF">J2S10_003031</name>
</gene>
<reference evidence="9 10" key="1">
    <citation type="submission" date="2023-07" db="EMBL/GenBank/DDBJ databases">
        <title>Genomic Encyclopedia of Type Strains, Phase IV (KMG-IV): sequencing the most valuable type-strain genomes for metagenomic binning, comparative biology and taxonomic classification.</title>
        <authorList>
            <person name="Goeker M."/>
        </authorList>
    </citation>
    <scope>NUCLEOTIDE SEQUENCE [LARGE SCALE GENOMIC DNA]</scope>
    <source>
        <strain evidence="9 10">DSM 27594</strain>
    </source>
</reference>
<keyword evidence="4 7" id="KW-0812">Transmembrane</keyword>
<protein>
    <submittedName>
        <fullName evidence="9">Aldouronate transport system permease protein</fullName>
    </submittedName>
</protein>
<dbReference type="Pfam" id="PF00528">
    <property type="entry name" value="BPD_transp_1"/>
    <property type="match status" value="1"/>
</dbReference>
<accession>A0ABT9XW99</accession>
<dbReference type="InterPro" id="IPR035906">
    <property type="entry name" value="MetI-like_sf"/>
</dbReference>
<feature type="transmembrane region" description="Helical" evidence="7">
    <location>
        <begin position="129"/>
        <end position="148"/>
    </location>
</feature>
<evidence type="ECO:0000256" key="7">
    <source>
        <dbReference type="RuleBase" id="RU363032"/>
    </source>
</evidence>
<name>A0ABT9XW99_9BACI</name>
<dbReference type="SUPFAM" id="SSF161098">
    <property type="entry name" value="MetI-like"/>
    <property type="match status" value="1"/>
</dbReference>
<dbReference type="PANTHER" id="PTHR43227:SF11">
    <property type="entry name" value="BLL4140 PROTEIN"/>
    <property type="match status" value="1"/>
</dbReference>
<dbReference type="PROSITE" id="PS50928">
    <property type="entry name" value="ABC_TM1"/>
    <property type="match status" value="1"/>
</dbReference>
<feature type="transmembrane region" description="Helical" evidence="7">
    <location>
        <begin position="93"/>
        <end position="117"/>
    </location>
</feature>
<evidence type="ECO:0000256" key="5">
    <source>
        <dbReference type="ARBA" id="ARBA00022989"/>
    </source>
</evidence>
<evidence type="ECO:0000259" key="8">
    <source>
        <dbReference type="PROSITE" id="PS50928"/>
    </source>
</evidence>
<evidence type="ECO:0000256" key="2">
    <source>
        <dbReference type="ARBA" id="ARBA00022448"/>
    </source>
</evidence>
<evidence type="ECO:0000313" key="10">
    <source>
        <dbReference type="Proteomes" id="UP001224122"/>
    </source>
</evidence>
<feature type="transmembrane region" description="Helical" evidence="7">
    <location>
        <begin position="282"/>
        <end position="302"/>
    </location>
</feature>
<comment type="subcellular location">
    <subcellularLocation>
        <location evidence="1 7">Cell membrane</location>
        <topology evidence="1 7">Multi-pass membrane protein</topology>
    </subcellularLocation>
</comment>
<dbReference type="EMBL" id="JAUSTW010000004">
    <property type="protein sequence ID" value="MDQ0199849.1"/>
    <property type="molecule type" value="Genomic_DNA"/>
</dbReference>
<dbReference type="Gene3D" id="1.10.3720.10">
    <property type="entry name" value="MetI-like"/>
    <property type="match status" value="1"/>
</dbReference>
<keyword evidence="10" id="KW-1185">Reference proteome</keyword>
<dbReference type="CDD" id="cd06261">
    <property type="entry name" value="TM_PBP2"/>
    <property type="match status" value="1"/>
</dbReference>
<dbReference type="InterPro" id="IPR000515">
    <property type="entry name" value="MetI-like"/>
</dbReference>
<evidence type="ECO:0000313" key="9">
    <source>
        <dbReference type="EMBL" id="MDQ0199849.1"/>
    </source>
</evidence>
<comment type="similarity">
    <text evidence="7">Belongs to the binding-protein-dependent transport system permease family.</text>
</comment>
<organism evidence="9 10">
    <name type="scientific">Neobacillus ginsengisoli</name>
    <dbReference type="NCBI Taxonomy" id="904295"/>
    <lineage>
        <taxon>Bacteria</taxon>
        <taxon>Bacillati</taxon>
        <taxon>Bacillota</taxon>
        <taxon>Bacilli</taxon>
        <taxon>Bacillales</taxon>
        <taxon>Bacillaceae</taxon>
        <taxon>Neobacillus</taxon>
    </lineage>
</organism>
<sequence>MQVIRKAVNDITVRQSYSSVSILRVIRKHFTLYLMMLPILLYFAIFTFYPLIRGFMISLQDFRLIGDRPFVGLDNYMTVLKDPLFWQALKNTLIIGSGILAIGFIAPLIVAISLNEVLRATFKKLTQTIIYLPHLFSWVVVGGIWIFMLSPDGGLVNELLKLVGHKQITFLASPEYARNIMVLSAVWKDMGYNCIIYLAAIVAINPALYEAARVDGAGRWDEIRQITIPQLFPTMKVVLLLNMMGILRIFDQIFVMENNAIARNVDVLMVYTYEQGILNFKMGIASAASFLVIIATLLLVMISAKITKYDME</sequence>
<keyword evidence="5 7" id="KW-1133">Transmembrane helix</keyword>
<keyword evidence="3" id="KW-1003">Cell membrane</keyword>
<proteinExistence type="inferred from homology"/>
<dbReference type="Proteomes" id="UP001224122">
    <property type="component" value="Unassembled WGS sequence"/>
</dbReference>
<dbReference type="PANTHER" id="PTHR43227">
    <property type="entry name" value="BLL4140 PROTEIN"/>
    <property type="match status" value="1"/>
</dbReference>
<evidence type="ECO:0000256" key="6">
    <source>
        <dbReference type="ARBA" id="ARBA00023136"/>
    </source>
</evidence>
<feature type="transmembrane region" description="Helical" evidence="7">
    <location>
        <begin position="30"/>
        <end position="52"/>
    </location>
</feature>
<feature type="transmembrane region" description="Helical" evidence="7">
    <location>
        <begin position="230"/>
        <end position="250"/>
    </location>
</feature>
<dbReference type="InterPro" id="IPR050809">
    <property type="entry name" value="UgpAE/MalFG_permease"/>
</dbReference>